<reference evidence="1" key="5">
    <citation type="journal article" date="2021" name="G3 (Bethesda)">
        <title>Aegilops tauschii genome assembly Aet v5.0 features greater sequence contiguity and improved annotation.</title>
        <authorList>
            <person name="Wang L."/>
            <person name="Zhu T."/>
            <person name="Rodriguez J.C."/>
            <person name="Deal K.R."/>
            <person name="Dubcovsky J."/>
            <person name="McGuire P.E."/>
            <person name="Lux T."/>
            <person name="Spannagl M."/>
            <person name="Mayer K.F.X."/>
            <person name="Baldrich P."/>
            <person name="Meyers B.C."/>
            <person name="Huo N."/>
            <person name="Gu Y.Q."/>
            <person name="Zhou H."/>
            <person name="Devos K.M."/>
            <person name="Bennetzen J.L."/>
            <person name="Unver T."/>
            <person name="Budak H."/>
            <person name="Gulick P.J."/>
            <person name="Galiba G."/>
            <person name="Kalapos B."/>
            <person name="Nelson D.R."/>
            <person name="Li P."/>
            <person name="You F.M."/>
            <person name="Luo M.C."/>
            <person name="Dvorak J."/>
        </authorList>
    </citation>
    <scope>NUCLEOTIDE SEQUENCE [LARGE SCALE GENOMIC DNA]</scope>
    <source>
        <strain evidence="1">cv. AL8/78</strain>
    </source>
</reference>
<reference evidence="2" key="1">
    <citation type="journal article" date="2014" name="Science">
        <title>Ancient hybridizations among the ancestral genomes of bread wheat.</title>
        <authorList>
            <consortium name="International Wheat Genome Sequencing Consortium,"/>
            <person name="Marcussen T."/>
            <person name="Sandve S.R."/>
            <person name="Heier L."/>
            <person name="Spannagl M."/>
            <person name="Pfeifer M."/>
            <person name="Jakobsen K.S."/>
            <person name="Wulff B.B."/>
            <person name="Steuernagel B."/>
            <person name="Mayer K.F."/>
            <person name="Olsen O.A."/>
        </authorList>
    </citation>
    <scope>NUCLEOTIDE SEQUENCE [LARGE SCALE GENOMIC DNA]</scope>
    <source>
        <strain evidence="2">cv. AL8/78</strain>
    </source>
</reference>
<dbReference type="Gramene" id="AET5Gv20365500.1">
    <property type="protein sequence ID" value="AET5Gv20365500.1"/>
    <property type="gene ID" value="AET5Gv20365500"/>
</dbReference>
<protein>
    <submittedName>
        <fullName evidence="1">Uncharacterized protein</fullName>
    </submittedName>
</protein>
<dbReference type="AlphaFoldDB" id="A0A453KB52"/>
<dbReference type="EnsemblPlants" id="AET5Gv20365500.1">
    <property type="protein sequence ID" value="AET5Gv20365500.1"/>
    <property type="gene ID" value="AET5Gv20365500"/>
</dbReference>
<sequence>PEISALYLFFWKKRLAPAFASERFKPSFAPGTFSLYIPVHRWGTYLLHPQLVCQLQ</sequence>
<reference evidence="1" key="4">
    <citation type="submission" date="2019-03" db="UniProtKB">
        <authorList>
            <consortium name="EnsemblPlants"/>
        </authorList>
    </citation>
    <scope>IDENTIFICATION</scope>
</reference>
<organism evidence="1 2">
    <name type="scientific">Aegilops tauschii subsp. strangulata</name>
    <name type="common">Goatgrass</name>
    <dbReference type="NCBI Taxonomy" id="200361"/>
    <lineage>
        <taxon>Eukaryota</taxon>
        <taxon>Viridiplantae</taxon>
        <taxon>Streptophyta</taxon>
        <taxon>Embryophyta</taxon>
        <taxon>Tracheophyta</taxon>
        <taxon>Spermatophyta</taxon>
        <taxon>Magnoliopsida</taxon>
        <taxon>Liliopsida</taxon>
        <taxon>Poales</taxon>
        <taxon>Poaceae</taxon>
        <taxon>BOP clade</taxon>
        <taxon>Pooideae</taxon>
        <taxon>Triticodae</taxon>
        <taxon>Triticeae</taxon>
        <taxon>Triticinae</taxon>
        <taxon>Aegilops</taxon>
    </lineage>
</organism>
<accession>A0A453KB52</accession>
<evidence type="ECO:0000313" key="1">
    <source>
        <dbReference type="EnsemblPlants" id="AET5Gv20365500.1"/>
    </source>
</evidence>
<evidence type="ECO:0000313" key="2">
    <source>
        <dbReference type="Proteomes" id="UP000015105"/>
    </source>
</evidence>
<name>A0A453KB52_AEGTS</name>
<proteinExistence type="predicted"/>
<dbReference type="Proteomes" id="UP000015105">
    <property type="component" value="Chromosome 5D"/>
</dbReference>
<reference evidence="2" key="2">
    <citation type="journal article" date="2017" name="Nat. Plants">
        <title>The Aegilops tauschii genome reveals multiple impacts of transposons.</title>
        <authorList>
            <person name="Zhao G."/>
            <person name="Zou C."/>
            <person name="Li K."/>
            <person name="Wang K."/>
            <person name="Li T."/>
            <person name="Gao L."/>
            <person name="Zhang X."/>
            <person name="Wang H."/>
            <person name="Yang Z."/>
            <person name="Liu X."/>
            <person name="Jiang W."/>
            <person name="Mao L."/>
            <person name="Kong X."/>
            <person name="Jiao Y."/>
            <person name="Jia J."/>
        </authorList>
    </citation>
    <scope>NUCLEOTIDE SEQUENCE [LARGE SCALE GENOMIC DNA]</scope>
    <source>
        <strain evidence="2">cv. AL8/78</strain>
    </source>
</reference>
<keyword evidence="2" id="KW-1185">Reference proteome</keyword>
<reference evidence="1" key="3">
    <citation type="journal article" date="2017" name="Nature">
        <title>Genome sequence of the progenitor of the wheat D genome Aegilops tauschii.</title>
        <authorList>
            <person name="Luo M.C."/>
            <person name="Gu Y.Q."/>
            <person name="Puiu D."/>
            <person name="Wang H."/>
            <person name="Twardziok S.O."/>
            <person name="Deal K.R."/>
            <person name="Huo N."/>
            <person name="Zhu T."/>
            <person name="Wang L."/>
            <person name="Wang Y."/>
            <person name="McGuire P.E."/>
            <person name="Liu S."/>
            <person name="Long H."/>
            <person name="Ramasamy R.K."/>
            <person name="Rodriguez J.C."/>
            <person name="Van S.L."/>
            <person name="Yuan L."/>
            <person name="Wang Z."/>
            <person name="Xia Z."/>
            <person name="Xiao L."/>
            <person name="Anderson O.D."/>
            <person name="Ouyang S."/>
            <person name="Liang Y."/>
            <person name="Zimin A.V."/>
            <person name="Pertea G."/>
            <person name="Qi P."/>
            <person name="Bennetzen J.L."/>
            <person name="Dai X."/>
            <person name="Dawson M.W."/>
            <person name="Muller H.G."/>
            <person name="Kugler K."/>
            <person name="Rivarola-Duarte L."/>
            <person name="Spannagl M."/>
            <person name="Mayer K.F.X."/>
            <person name="Lu F.H."/>
            <person name="Bevan M.W."/>
            <person name="Leroy P."/>
            <person name="Li P."/>
            <person name="You F.M."/>
            <person name="Sun Q."/>
            <person name="Liu Z."/>
            <person name="Lyons E."/>
            <person name="Wicker T."/>
            <person name="Salzberg S.L."/>
            <person name="Devos K.M."/>
            <person name="Dvorak J."/>
        </authorList>
    </citation>
    <scope>NUCLEOTIDE SEQUENCE [LARGE SCALE GENOMIC DNA]</scope>
    <source>
        <strain evidence="1">cv. AL8/78</strain>
    </source>
</reference>